<accession>A0A383BNS3</accession>
<feature type="non-terminal residue" evidence="1">
    <location>
        <position position="1"/>
    </location>
</feature>
<name>A0A383BNS3_9ZZZZ</name>
<dbReference type="AlphaFoldDB" id="A0A383BNS3"/>
<evidence type="ECO:0000313" key="1">
    <source>
        <dbReference type="EMBL" id="SVE21453.1"/>
    </source>
</evidence>
<dbReference type="EMBL" id="UINC01201902">
    <property type="protein sequence ID" value="SVE21453.1"/>
    <property type="molecule type" value="Genomic_DNA"/>
</dbReference>
<sequence length="142" mass="16164">VKKIISKSSGAFFCASFESDSRKKQHVFEPVLDESNHPVRGLWKRGDKFYARLNIRDSAEQSKQWRIPLSSQSVIQAKAELERLKAERHSPKTKKAGPSSLNGYSAFFRRLFQGRVGPLHHLNAPGLLVRRHLKRLINCGLS</sequence>
<protein>
    <submittedName>
        <fullName evidence="1">Uncharacterized protein</fullName>
    </submittedName>
</protein>
<reference evidence="1" key="1">
    <citation type="submission" date="2018-05" db="EMBL/GenBank/DDBJ databases">
        <authorList>
            <person name="Lanie J.A."/>
            <person name="Ng W.-L."/>
            <person name="Kazmierczak K.M."/>
            <person name="Andrzejewski T.M."/>
            <person name="Davidsen T.M."/>
            <person name="Wayne K.J."/>
            <person name="Tettelin H."/>
            <person name="Glass J.I."/>
            <person name="Rusch D."/>
            <person name="Podicherti R."/>
            <person name="Tsui H.-C.T."/>
            <person name="Winkler M.E."/>
        </authorList>
    </citation>
    <scope>NUCLEOTIDE SEQUENCE</scope>
</reference>
<proteinExistence type="predicted"/>
<organism evidence="1">
    <name type="scientific">marine metagenome</name>
    <dbReference type="NCBI Taxonomy" id="408172"/>
    <lineage>
        <taxon>unclassified sequences</taxon>
        <taxon>metagenomes</taxon>
        <taxon>ecological metagenomes</taxon>
    </lineage>
</organism>
<gene>
    <name evidence="1" type="ORF">METZ01_LOCUS474307</name>
</gene>